<dbReference type="CDD" id="cd21696">
    <property type="entry name" value="GINS_B_Psf1"/>
    <property type="match status" value="1"/>
</dbReference>
<dbReference type="InterPro" id="IPR056783">
    <property type="entry name" value="PSF1_C"/>
</dbReference>
<dbReference type="PANTHER" id="PTHR12914:SF2">
    <property type="entry name" value="DNA REPLICATION COMPLEX GINS PROTEIN PSF1"/>
    <property type="match status" value="1"/>
</dbReference>
<reference evidence="7" key="1">
    <citation type="submission" date="2021-01" db="EMBL/GenBank/DDBJ databases">
        <authorList>
            <person name="Corre E."/>
            <person name="Pelletier E."/>
            <person name="Niang G."/>
            <person name="Scheremetjew M."/>
            <person name="Finn R."/>
            <person name="Kale V."/>
            <person name="Holt S."/>
            <person name="Cochrane G."/>
            <person name="Meng A."/>
            <person name="Brown T."/>
            <person name="Cohen L."/>
        </authorList>
    </citation>
    <scope>NUCLEOTIDE SEQUENCE</scope>
    <source>
        <strain evidence="7">RCC1693</strain>
    </source>
</reference>
<comment type="similarity">
    <text evidence="2">Belongs to the GINS1/PSF1 family.</text>
</comment>
<name>A0A7S2GCW6_9STRA</name>
<dbReference type="Pfam" id="PF05916">
    <property type="entry name" value="Sld5"/>
    <property type="match status" value="1"/>
</dbReference>
<evidence type="ECO:0000313" key="7">
    <source>
        <dbReference type="EMBL" id="CAD9443182.1"/>
    </source>
</evidence>
<evidence type="ECO:0000256" key="3">
    <source>
        <dbReference type="ARBA" id="ARBA00022705"/>
    </source>
</evidence>
<keyword evidence="4" id="KW-0539">Nucleus</keyword>
<dbReference type="Gene3D" id="1.20.58.1030">
    <property type="match status" value="1"/>
</dbReference>
<dbReference type="GO" id="GO:0000811">
    <property type="term" value="C:GINS complex"/>
    <property type="evidence" value="ECO:0007669"/>
    <property type="project" value="InterPro"/>
</dbReference>
<dbReference type="AlphaFoldDB" id="A0A7S2GCW6"/>
<dbReference type="InterPro" id="IPR021151">
    <property type="entry name" value="GINS_A"/>
</dbReference>
<dbReference type="SUPFAM" id="SSF158573">
    <property type="entry name" value="GINS helical bundle-like"/>
    <property type="match status" value="1"/>
</dbReference>
<comment type="subcellular location">
    <subcellularLocation>
        <location evidence="1">Nucleus</location>
    </subcellularLocation>
</comment>
<feature type="domain" description="DNA replication complex GINS protein PSF1 C-terminal" evidence="6">
    <location>
        <begin position="124"/>
        <end position="173"/>
    </location>
</feature>
<dbReference type="EMBL" id="HBGT01029309">
    <property type="protein sequence ID" value="CAD9443182.1"/>
    <property type="molecule type" value="Transcribed_RNA"/>
</dbReference>
<feature type="domain" description="GINS subunit" evidence="5">
    <location>
        <begin position="38"/>
        <end position="112"/>
    </location>
</feature>
<dbReference type="InterPro" id="IPR036224">
    <property type="entry name" value="GINS_bundle-like_dom_sf"/>
</dbReference>
<evidence type="ECO:0000256" key="4">
    <source>
        <dbReference type="ARBA" id="ARBA00023242"/>
    </source>
</evidence>
<dbReference type="InterPro" id="IPR005339">
    <property type="entry name" value="GINS_Psf1"/>
</dbReference>
<evidence type="ECO:0000259" key="5">
    <source>
        <dbReference type="Pfam" id="PF05916"/>
    </source>
</evidence>
<protein>
    <recommendedName>
        <fullName evidence="8">GINS subunit domain-containing protein</fullName>
    </recommendedName>
</protein>
<evidence type="ECO:0000256" key="2">
    <source>
        <dbReference type="ARBA" id="ARBA00006677"/>
    </source>
</evidence>
<dbReference type="Pfam" id="PF24997">
    <property type="entry name" value="PSF1_C"/>
    <property type="match status" value="1"/>
</dbReference>
<proteinExistence type="inferred from homology"/>
<evidence type="ECO:0008006" key="8">
    <source>
        <dbReference type="Google" id="ProtNLM"/>
    </source>
</evidence>
<evidence type="ECO:0000256" key="1">
    <source>
        <dbReference type="ARBA" id="ARBA00004123"/>
    </source>
</evidence>
<gene>
    <name evidence="7" type="ORF">FPAR1323_LOCUS15308</name>
</gene>
<sequence length="179" mass="20524">MALPRYADDTIRTIIKETKELYEEIQELKGEDGSFDDLADEVKVTLVVHHQTILRNKRCLQAYVNQRALTLKRLRWELGPVLPADMRANMGRREAEFHTGYDNLLTDYMAQVGVDITSDLSPPKELMVEVRVLEDVGEVMMESGSVNLAKGTQHSLKRADVEHLVRQGYLEELERHESC</sequence>
<dbReference type="CDD" id="cd11710">
    <property type="entry name" value="GINS_A_psf1"/>
    <property type="match status" value="1"/>
</dbReference>
<evidence type="ECO:0000259" key="6">
    <source>
        <dbReference type="Pfam" id="PF24997"/>
    </source>
</evidence>
<dbReference type="PANTHER" id="PTHR12914">
    <property type="entry name" value="PARTNER OF SLD5"/>
    <property type="match status" value="1"/>
</dbReference>
<accession>A0A7S2GCW6</accession>
<organism evidence="7">
    <name type="scientific">Florenciella parvula</name>
    <dbReference type="NCBI Taxonomy" id="236787"/>
    <lineage>
        <taxon>Eukaryota</taxon>
        <taxon>Sar</taxon>
        <taxon>Stramenopiles</taxon>
        <taxon>Ochrophyta</taxon>
        <taxon>Dictyochophyceae</taxon>
        <taxon>Florenciellales</taxon>
        <taxon>Florenciella</taxon>
    </lineage>
</organism>
<dbReference type="GO" id="GO:1902983">
    <property type="term" value="P:DNA strand elongation involved in mitotic DNA replication"/>
    <property type="evidence" value="ECO:0007669"/>
    <property type="project" value="TreeGrafter"/>
</dbReference>
<keyword evidence="3" id="KW-0235">DNA replication</keyword>